<proteinExistence type="predicted"/>
<evidence type="ECO:0000313" key="3">
    <source>
        <dbReference type="Proteomes" id="UP000295649"/>
    </source>
</evidence>
<evidence type="ECO:0000313" key="2">
    <source>
        <dbReference type="EMBL" id="TCV76925.1"/>
    </source>
</evidence>
<gene>
    <name evidence="2" type="ORF">EDE11_1308</name>
</gene>
<keyword evidence="1" id="KW-1133">Transmembrane helix</keyword>
<keyword evidence="1" id="KW-0812">Transmembrane</keyword>
<keyword evidence="3" id="KW-1185">Reference proteome</keyword>
<dbReference type="Proteomes" id="UP000295649">
    <property type="component" value="Unassembled WGS sequence"/>
</dbReference>
<evidence type="ECO:0000256" key="1">
    <source>
        <dbReference type="SAM" id="Phobius"/>
    </source>
</evidence>
<accession>A0ABY2CGN6</accession>
<organism evidence="2 3">
    <name type="scientific">Methylomonas methanica</name>
    <dbReference type="NCBI Taxonomy" id="421"/>
    <lineage>
        <taxon>Bacteria</taxon>
        <taxon>Pseudomonadati</taxon>
        <taxon>Pseudomonadota</taxon>
        <taxon>Gammaproteobacteria</taxon>
        <taxon>Methylococcales</taxon>
        <taxon>Methylococcaceae</taxon>
        <taxon>Methylomonas</taxon>
    </lineage>
</organism>
<reference evidence="2 3" key="1">
    <citation type="submission" date="2019-03" db="EMBL/GenBank/DDBJ databases">
        <title>Systems level insights into methane cycling in arid and semi-arid ecosystems.</title>
        <authorList>
            <person name="Kalyuzhnaya M."/>
        </authorList>
    </citation>
    <scope>NUCLEOTIDE SEQUENCE [LARGE SCALE GENOMIC DNA]</scope>
    <source>
        <strain evidence="2 3">S-1</strain>
    </source>
</reference>
<keyword evidence="1" id="KW-0472">Membrane</keyword>
<sequence>MKFCQARDFKTENLSTMSDLKKDILIGTLFVAGIWSFISGLFLISAVLFAATSMFSNMSTKAQLNS</sequence>
<name>A0ABY2CGN6_METMH</name>
<comment type="caution">
    <text evidence="2">The sequence shown here is derived from an EMBL/GenBank/DDBJ whole genome shotgun (WGS) entry which is preliminary data.</text>
</comment>
<dbReference type="EMBL" id="SMCN01000030">
    <property type="protein sequence ID" value="TCV76925.1"/>
    <property type="molecule type" value="Genomic_DNA"/>
</dbReference>
<protein>
    <submittedName>
        <fullName evidence="2">Uncharacterized protein</fullName>
    </submittedName>
</protein>
<feature type="transmembrane region" description="Helical" evidence="1">
    <location>
        <begin position="24"/>
        <end position="51"/>
    </location>
</feature>